<feature type="transmembrane region" description="Helical" evidence="1">
    <location>
        <begin position="186"/>
        <end position="217"/>
    </location>
</feature>
<dbReference type="Proteomes" id="UP000273143">
    <property type="component" value="Chromosome"/>
</dbReference>
<dbReference type="EMBL" id="CP029822">
    <property type="protein sequence ID" value="AZS49692.1"/>
    <property type="molecule type" value="Genomic_DNA"/>
</dbReference>
<feature type="transmembrane region" description="Helical" evidence="1">
    <location>
        <begin position="342"/>
        <end position="362"/>
    </location>
</feature>
<dbReference type="AlphaFoldDB" id="A0A3Q9JJK5"/>
<keyword evidence="1" id="KW-0812">Transmembrane</keyword>
<feature type="transmembrane region" description="Helical" evidence="1">
    <location>
        <begin position="414"/>
        <end position="434"/>
    </location>
</feature>
<name>A0A3Q9JJK5_9GAMM</name>
<reference evidence="3" key="1">
    <citation type="submission" date="2018-06" db="EMBL/GenBank/DDBJ databases">
        <title>Complete genome of Pseudomonas insecticola strain QZS01.</title>
        <authorList>
            <person name="Wang J."/>
            <person name="Su Q."/>
        </authorList>
    </citation>
    <scope>NUCLEOTIDE SEQUENCE [LARGE SCALE GENOMIC DNA]</scope>
    <source>
        <strain evidence="3">QZS01</strain>
    </source>
</reference>
<dbReference type="PANTHER" id="PTHR34219:SF4">
    <property type="entry name" value="PEPSY DOMAIN-CONTAINING PROTEIN"/>
    <property type="match status" value="1"/>
</dbReference>
<sequence>MRQNMHEGFRQSQAWLHSWAGLVISWLLYLIFVTGTLSVFRGEIDYWMQPELHAIGKVRQDQKIDTLETVFNSFNTDNQKIAFASISLGASYQPTISVRKFVDGKRQHETYDPRTERKINLSRTVGGNFFYRMHYQLWYLSPWTGRVIVALITAMMLVTIITGIITHKKILTDFFVFRPYKGLRSWLDGHIISGVIILPFLVMIAFSGLVILIGFFMPWGAKAVYGNQQGNLYQQAFNFPNFNESASDIKQNMPSANHLIEQFHSLYPHKKISAITLYNPSRENTKIVVSAEDENSVNAVGVVFNSQGDVVSEIGATNTAAAIQESLNSLHRAHYANYALRWLYFLAGLAGCFMIASGLILWSKKRIVKNKKQTTPMQRIVQTLNITCIAGLCVAVPSLLIINKLIAGKVSQQPAWEVAGFFIVWALTFFYSIIRLSSKAWYEIFFMAALMCVGIFIVNLFYPYSNMFYAAMHDDWILASVDMLAIAFSFIFFFIGYKIRSSYKKIV</sequence>
<feature type="transmembrane region" description="Helical" evidence="1">
    <location>
        <begin position="20"/>
        <end position="40"/>
    </location>
</feature>
<feature type="transmembrane region" description="Helical" evidence="1">
    <location>
        <begin position="143"/>
        <end position="165"/>
    </location>
</feature>
<evidence type="ECO:0000313" key="3">
    <source>
        <dbReference type="Proteomes" id="UP000273143"/>
    </source>
</evidence>
<dbReference type="Pfam" id="PF03929">
    <property type="entry name" value="PepSY_TM"/>
    <property type="match status" value="1"/>
</dbReference>
<gene>
    <name evidence="2" type="ORF">DM558_02370</name>
</gene>
<evidence type="ECO:0000313" key="2">
    <source>
        <dbReference type="EMBL" id="AZS49692.1"/>
    </source>
</evidence>
<accession>A0A3Q9JJK5</accession>
<protein>
    <submittedName>
        <fullName evidence="2">PepSY domain-containing protein</fullName>
    </submittedName>
</protein>
<dbReference type="KEGG" id="emo:DM558_02370"/>
<dbReference type="InterPro" id="IPR005625">
    <property type="entry name" value="PepSY-ass_TM"/>
</dbReference>
<keyword evidence="1" id="KW-0472">Membrane</keyword>
<feature type="transmembrane region" description="Helical" evidence="1">
    <location>
        <begin position="476"/>
        <end position="497"/>
    </location>
</feature>
<proteinExistence type="predicted"/>
<evidence type="ECO:0000256" key="1">
    <source>
        <dbReference type="SAM" id="Phobius"/>
    </source>
</evidence>
<organism evidence="2 3">
    <name type="scientific">Entomomonas moraniae</name>
    <dbReference type="NCBI Taxonomy" id="2213226"/>
    <lineage>
        <taxon>Bacteria</taxon>
        <taxon>Pseudomonadati</taxon>
        <taxon>Pseudomonadota</taxon>
        <taxon>Gammaproteobacteria</taxon>
        <taxon>Pseudomonadales</taxon>
        <taxon>Pseudomonadaceae</taxon>
        <taxon>Entomomonas</taxon>
    </lineage>
</organism>
<feature type="transmembrane region" description="Helical" evidence="1">
    <location>
        <begin position="383"/>
        <end position="402"/>
    </location>
</feature>
<feature type="transmembrane region" description="Helical" evidence="1">
    <location>
        <begin position="441"/>
        <end position="464"/>
    </location>
</feature>
<dbReference type="PANTHER" id="PTHR34219">
    <property type="entry name" value="IRON-REGULATED INNER MEMBRANE PROTEIN-RELATED"/>
    <property type="match status" value="1"/>
</dbReference>
<keyword evidence="3" id="KW-1185">Reference proteome</keyword>
<keyword evidence="1" id="KW-1133">Transmembrane helix</keyword>